<proteinExistence type="predicted"/>
<comment type="caution">
    <text evidence="1">The sequence shown here is derived from an EMBL/GenBank/DDBJ whole genome shotgun (WGS) entry which is preliminary data.</text>
</comment>
<reference evidence="1" key="1">
    <citation type="submission" date="2020-10" db="EMBL/GenBank/DDBJ databases">
        <authorList>
            <person name="Gilroy R."/>
        </authorList>
    </citation>
    <scope>NUCLEOTIDE SEQUENCE</scope>
    <source>
        <strain evidence="1">ChiHjej12B11-29160</strain>
    </source>
</reference>
<evidence type="ECO:0000313" key="2">
    <source>
        <dbReference type="Proteomes" id="UP000824078"/>
    </source>
</evidence>
<dbReference type="InterPro" id="IPR014729">
    <property type="entry name" value="Rossmann-like_a/b/a_fold"/>
</dbReference>
<accession>A0A9D1HWP3</accession>
<sequence length="408" mass="47777">MLEVIISEPRIVQYESSTRLEADVEFISEELSGSKLLYFEVDKQFGHYFCYERCDAFVLALLMFLMEKNEEYGNITLKSKTPISERLWFTLTTWWMPTVVNNTERYGLIDIDMPLDSQMLNNAGAVATGISGGVDSTYTVARYSQAPGSYKLTHGIFLNWRNSKDREITKHYDELERRVAKKVCDSAGIQFLEVRSNITRDLYIEAHAAIITAVFSSYIMSLQKLISHYYFSSGYEASSYELVDHDMTHYDLFSLPYFATENLDFFLAGSEVSRIEKVDYISNFEWTKNTLTVCGHWDENDHQCSQCSKCTRTMCELDVLGKLDEYKNRFDIETFRKNPEYYYGYVLMMKNRQGYCKEIYEEMRQRGINIPLSYWIAAFKKLFQRGFHPENPHARNYRTRNLDDVLNA</sequence>
<name>A0A9D1HWP3_9ACTN</name>
<reference evidence="1" key="2">
    <citation type="journal article" date="2021" name="PeerJ">
        <title>Extensive microbial diversity within the chicken gut microbiome revealed by metagenomics and culture.</title>
        <authorList>
            <person name="Gilroy R."/>
            <person name="Ravi A."/>
            <person name="Getino M."/>
            <person name="Pursley I."/>
            <person name="Horton D.L."/>
            <person name="Alikhan N.F."/>
            <person name="Baker D."/>
            <person name="Gharbi K."/>
            <person name="Hall N."/>
            <person name="Watson M."/>
            <person name="Adriaenssens E.M."/>
            <person name="Foster-Nyarko E."/>
            <person name="Jarju S."/>
            <person name="Secka A."/>
            <person name="Antonio M."/>
            <person name="Oren A."/>
            <person name="Chaudhuri R.R."/>
            <person name="La Ragione R."/>
            <person name="Hildebrand F."/>
            <person name="Pallen M.J."/>
        </authorList>
    </citation>
    <scope>NUCLEOTIDE SEQUENCE</scope>
    <source>
        <strain evidence="1">ChiHjej12B11-29160</strain>
    </source>
</reference>
<dbReference type="Proteomes" id="UP000824078">
    <property type="component" value="Unassembled WGS sequence"/>
</dbReference>
<organism evidence="1 2">
    <name type="scientific">Candidatus Coprovicinus avistercoris</name>
    <dbReference type="NCBI Taxonomy" id="2840754"/>
    <lineage>
        <taxon>Bacteria</taxon>
        <taxon>Bacillati</taxon>
        <taxon>Actinomycetota</taxon>
        <taxon>Coriobacteriia</taxon>
        <taxon>Coriobacteriales</taxon>
        <taxon>Coriobacteriaceae</taxon>
        <taxon>Coriobacteriaceae incertae sedis</taxon>
        <taxon>Candidatus Coprovicinus</taxon>
    </lineage>
</organism>
<evidence type="ECO:0000313" key="1">
    <source>
        <dbReference type="EMBL" id="HIU23966.1"/>
    </source>
</evidence>
<dbReference type="EMBL" id="DVMQ01000011">
    <property type="protein sequence ID" value="HIU23966.1"/>
    <property type="molecule type" value="Genomic_DNA"/>
</dbReference>
<gene>
    <name evidence="1" type="ORF">IAD17_03485</name>
</gene>
<dbReference type="SUPFAM" id="SSF52402">
    <property type="entry name" value="Adenine nucleotide alpha hydrolases-like"/>
    <property type="match status" value="1"/>
</dbReference>
<protein>
    <submittedName>
        <fullName evidence="1">Uncharacterized protein</fullName>
    </submittedName>
</protein>
<dbReference type="Gene3D" id="3.40.50.620">
    <property type="entry name" value="HUPs"/>
    <property type="match status" value="1"/>
</dbReference>
<dbReference type="AlphaFoldDB" id="A0A9D1HWP3"/>